<dbReference type="GO" id="GO:0005886">
    <property type="term" value="C:plasma membrane"/>
    <property type="evidence" value="ECO:0007669"/>
    <property type="project" value="TreeGrafter"/>
</dbReference>
<evidence type="ECO:0000313" key="9">
    <source>
        <dbReference type="EMBL" id="KAF5198656.1"/>
    </source>
</evidence>
<proteinExistence type="predicted"/>
<evidence type="ECO:0000256" key="6">
    <source>
        <dbReference type="ARBA" id="ARBA00023136"/>
    </source>
</evidence>
<evidence type="ECO:0000256" key="2">
    <source>
        <dbReference type="ARBA" id="ARBA00022692"/>
    </source>
</evidence>
<accession>A0A7J6WMR2</accession>
<dbReference type="InterPro" id="IPR026961">
    <property type="entry name" value="PGG_dom"/>
</dbReference>
<feature type="transmembrane region" description="Helical" evidence="7">
    <location>
        <begin position="263"/>
        <end position="283"/>
    </location>
</feature>
<keyword evidence="2 7" id="KW-0812">Transmembrane</keyword>
<dbReference type="InterPro" id="IPR002110">
    <property type="entry name" value="Ankyrin_rpt"/>
</dbReference>
<gene>
    <name evidence="9" type="ORF">FRX31_011757</name>
</gene>
<dbReference type="OrthoDB" id="598775at2759"/>
<sequence>IAKQLLEKMPEIIKDDDNNKRTALHFASTLGFLHSVQMLLKYDTSTAYFQDKSGSVSIHLSAQFGRINIIKELLHCCPDLKDLVDRKHRNILHIAIEHQQLPVVRYILKEKKFMSLVNGRDKDGNTALHQATLNSNPYIANLLVRNKSIDVMAVNRKRLTALDIARSQSYQSTEDRKELVLATLLYFGSSHRRFSGRVSMEMLRCGVNQRLMSIEWYKDKANTLLVVATLVATVTFAAGFTLPGGYQSDGMPTFVRQQKFEEFLWWDTMAMVSSTVAVIVLVWD</sequence>
<feature type="non-terminal residue" evidence="9">
    <location>
        <position position="1"/>
    </location>
</feature>
<feature type="transmembrane region" description="Helical" evidence="7">
    <location>
        <begin position="221"/>
        <end position="243"/>
    </location>
</feature>
<evidence type="ECO:0000256" key="5">
    <source>
        <dbReference type="ARBA" id="ARBA00023043"/>
    </source>
</evidence>
<keyword evidence="10" id="KW-1185">Reference proteome</keyword>
<evidence type="ECO:0000256" key="1">
    <source>
        <dbReference type="ARBA" id="ARBA00004141"/>
    </source>
</evidence>
<dbReference type="InterPro" id="IPR036770">
    <property type="entry name" value="Ankyrin_rpt-contain_sf"/>
</dbReference>
<reference evidence="9 10" key="1">
    <citation type="submission" date="2020-06" db="EMBL/GenBank/DDBJ databases">
        <title>Transcriptomic and genomic resources for Thalictrum thalictroides and T. hernandezii: Facilitating candidate gene discovery in an emerging model plant lineage.</title>
        <authorList>
            <person name="Arias T."/>
            <person name="Riano-Pachon D.M."/>
            <person name="Di Stilio V.S."/>
        </authorList>
    </citation>
    <scope>NUCLEOTIDE SEQUENCE [LARGE SCALE GENOMIC DNA]</scope>
    <source>
        <strain evidence="10">cv. WT478/WT964</strain>
        <tissue evidence="9">Leaves</tissue>
    </source>
</reference>
<comment type="subcellular location">
    <subcellularLocation>
        <location evidence="1">Membrane</location>
        <topology evidence="1">Multi-pass membrane protein</topology>
    </subcellularLocation>
</comment>
<protein>
    <submittedName>
        <fullName evidence="9">Accelerated cell death</fullName>
    </submittedName>
</protein>
<dbReference type="PANTHER" id="PTHR24186:SF50">
    <property type="entry name" value="ANKYRIN REPEAT-CONTAINING PROTEIN ITN1-LIKE ISOFORM X1"/>
    <property type="match status" value="1"/>
</dbReference>
<comment type="caution">
    <text evidence="9">The sequence shown here is derived from an EMBL/GenBank/DDBJ whole genome shotgun (WGS) entry which is preliminary data.</text>
</comment>
<evidence type="ECO:0000256" key="4">
    <source>
        <dbReference type="ARBA" id="ARBA00022989"/>
    </source>
</evidence>
<dbReference type="AlphaFoldDB" id="A0A7J6WMR2"/>
<evidence type="ECO:0000256" key="7">
    <source>
        <dbReference type="SAM" id="Phobius"/>
    </source>
</evidence>
<dbReference type="Gene3D" id="1.25.40.20">
    <property type="entry name" value="Ankyrin repeat-containing domain"/>
    <property type="match status" value="1"/>
</dbReference>
<feature type="domain" description="PGG" evidence="8">
    <location>
        <begin position="215"/>
        <end position="283"/>
    </location>
</feature>
<dbReference type="PANTHER" id="PTHR24186">
    <property type="entry name" value="PROTEIN PHOSPHATASE 1 REGULATORY SUBUNIT"/>
    <property type="match status" value="1"/>
</dbReference>
<dbReference type="SUPFAM" id="SSF48403">
    <property type="entry name" value="Ankyrin repeat"/>
    <property type="match status" value="1"/>
</dbReference>
<organism evidence="9 10">
    <name type="scientific">Thalictrum thalictroides</name>
    <name type="common">Rue-anemone</name>
    <name type="synonym">Anemone thalictroides</name>
    <dbReference type="NCBI Taxonomy" id="46969"/>
    <lineage>
        <taxon>Eukaryota</taxon>
        <taxon>Viridiplantae</taxon>
        <taxon>Streptophyta</taxon>
        <taxon>Embryophyta</taxon>
        <taxon>Tracheophyta</taxon>
        <taxon>Spermatophyta</taxon>
        <taxon>Magnoliopsida</taxon>
        <taxon>Ranunculales</taxon>
        <taxon>Ranunculaceae</taxon>
        <taxon>Thalictroideae</taxon>
        <taxon>Thalictrum</taxon>
    </lineage>
</organism>
<name>A0A7J6WMR2_THATH</name>
<evidence type="ECO:0000256" key="3">
    <source>
        <dbReference type="ARBA" id="ARBA00022737"/>
    </source>
</evidence>
<keyword evidence="4 7" id="KW-1133">Transmembrane helix</keyword>
<keyword evidence="5" id="KW-0040">ANK repeat</keyword>
<dbReference type="Proteomes" id="UP000554482">
    <property type="component" value="Unassembled WGS sequence"/>
</dbReference>
<evidence type="ECO:0000313" key="10">
    <source>
        <dbReference type="Proteomes" id="UP000554482"/>
    </source>
</evidence>
<dbReference type="EMBL" id="JABWDY010013010">
    <property type="protein sequence ID" value="KAF5198656.1"/>
    <property type="molecule type" value="Genomic_DNA"/>
</dbReference>
<evidence type="ECO:0000259" key="8">
    <source>
        <dbReference type="Pfam" id="PF13962"/>
    </source>
</evidence>
<dbReference type="Pfam" id="PF12796">
    <property type="entry name" value="Ank_2"/>
    <property type="match status" value="1"/>
</dbReference>
<keyword evidence="3" id="KW-0677">Repeat</keyword>
<dbReference type="Pfam" id="PF13962">
    <property type="entry name" value="PGG"/>
    <property type="match status" value="1"/>
</dbReference>
<dbReference type="SMART" id="SM00248">
    <property type="entry name" value="ANK"/>
    <property type="match status" value="4"/>
</dbReference>
<keyword evidence="6 7" id="KW-0472">Membrane</keyword>